<sequence length="121" mass="12160">MSPIACKMPPNATQCHQTTTPGHTSSNHSTGCANESAQKGRLGRLGRLVCRGSLTRALVVLVSGFLVSGLGGCPERNSTTHPASSAGTRLSSLKLAKGSGLPMAATVTSALSTLSSKPTAG</sequence>
<reference evidence="2 3" key="2">
    <citation type="journal article" date="2015" name="Eukaryot. Cell">
        <title>Asexual propagation of a virulent clone complex in a human and feline outbreak of sporotrichosis.</title>
        <authorList>
            <person name="Teixeira Mde M."/>
            <person name="Rodrigues A.M."/>
            <person name="Tsui C.K."/>
            <person name="de Almeida L.G."/>
            <person name="Van Diepeningen A.D."/>
            <person name="van den Ende B.G."/>
            <person name="Fernandes G.F."/>
            <person name="Kano R."/>
            <person name="Hamelin R.C."/>
            <person name="Lopes-Bezerra L.M."/>
            <person name="Vasconcelos A.T."/>
            <person name="de Hoog S."/>
            <person name="de Camargo Z.P."/>
            <person name="Felipe M.S."/>
        </authorList>
    </citation>
    <scope>NUCLEOTIDE SEQUENCE [LARGE SCALE GENOMIC DNA]</scope>
    <source>
        <strain evidence="2 3">1099-18</strain>
    </source>
</reference>
<reference evidence="2 3" key="1">
    <citation type="journal article" date="2014" name="BMC Genomics">
        <title>Comparative genomics of the major fungal agents of human and animal Sporotrichosis: Sporothrix schenckii and Sporothrix brasiliensis.</title>
        <authorList>
            <person name="Teixeira M.M."/>
            <person name="de Almeida L.G."/>
            <person name="Kubitschek-Barreira P."/>
            <person name="Alves F.L."/>
            <person name="Kioshima E.S."/>
            <person name="Abadio A.K."/>
            <person name="Fernandes L."/>
            <person name="Derengowski L.S."/>
            <person name="Ferreira K.S."/>
            <person name="Souza R.C."/>
            <person name="Ruiz J.C."/>
            <person name="de Andrade N.C."/>
            <person name="Paes H.C."/>
            <person name="Nicola A.M."/>
            <person name="Albuquerque P."/>
            <person name="Gerber A.L."/>
            <person name="Martins V.P."/>
            <person name="Peconick L.D."/>
            <person name="Neto A.V."/>
            <person name="Chaucanez C.B."/>
            <person name="Silva P.A."/>
            <person name="Cunha O.L."/>
            <person name="de Oliveira F.F."/>
            <person name="dos Santos T.C."/>
            <person name="Barros A.L."/>
            <person name="Soares M.A."/>
            <person name="de Oliveira L.M."/>
            <person name="Marini M.M."/>
            <person name="Villalobos-Duno H."/>
            <person name="Cunha M.M."/>
            <person name="de Hoog S."/>
            <person name="da Silveira J.F."/>
            <person name="Henrissat B."/>
            <person name="Nino-Vega G.A."/>
            <person name="Cisalpino P.S."/>
            <person name="Mora-Montes H.M."/>
            <person name="Almeida S.R."/>
            <person name="Stajich J.E."/>
            <person name="Lopes-Bezerra L.M."/>
            <person name="Vasconcelos A.T."/>
            <person name="Felipe M.S."/>
        </authorList>
    </citation>
    <scope>NUCLEOTIDE SEQUENCE [LARGE SCALE GENOMIC DNA]</scope>
    <source>
        <strain evidence="2 3">1099-18</strain>
    </source>
</reference>
<accession>A0A0F2MI52</accession>
<evidence type="ECO:0000313" key="3">
    <source>
        <dbReference type="Proteomes" id="UP000033710"/>
    </source>
</evidence>
<dbReference type="AlphaFoldDB" id="A0A0F2MI52"/>
<dbReference type="RefSeq" id="XP_016591988.1">
    <property type="nucleotide sequence ID" value="XM_016733443.1"/>
</dbReference>
<gene>
    <name evidence="2" type="ORF">SPSK_06746</name>
</gene>
<evidence type="ECO:0000313" key="2">
    <source>
        <dbReference type="EMBL" id="KJR89312.1"/>
    </source>
</evidence>
<dbReference type="GeneID" id="27668720"/>
<protein>
    <submittedName>
        <fullName evidence="2">Uncharacterized protein</fullName>
    </submittedName>
</protein>
<organism evidence="2 3">
    <name type="scientific">Sporothrix schenckii 1099-18</name>
    <dbReference type="NCBI Taxonomy" id="1397361"/>
    <lineage>
        <taxon>Eukaryota</taxon>
        <taxon>Fungi</taxon>
        <taxon>Dikarya</taxon>
        <taxon>Ascomycota</taxon>
        <taxon>Pezizomycotina</taxon>
        <taxon>Sordariomycetes</taxon>
        <taxon>Sordariomycetidae</taxon>
        <taxon>Ophiostomatales</taxon>
        <taxon>Ophiostomataceae</taxon>
        <taxon>Sporothrix</taxon>
    </lineage>
</organism>
<feature type="region of interest" description="Disordered" evidence="1">
    <location>
        <begin position="1"/>
        <end position="38"/>
    </location>
</feature>
<dbReference type="Proteomes" id="UP000033710">
    <property type="component" value="Unassembled WGS sequence"/>
</dbReference>
<dbReference type="VEuPathDB" id="FungiDB:SPSK_06746"/>
<dbReference type="KEGG" id="ssck:SPSK_06746"/>
<dbReference type="EMBL" id="AXCR01000001">
    <property type="protein sequence ID" value="KJR89312.1"/>
    <property type="molecule type" value="Genomic_DNA"/>
</dbReference>
<name>A0A0F2MI52_SPOSC</name>
<evidence type="ECO:0000256" key="1">
    <source>
        <dbReference type="SAM" id="MobiDB-lite"/>
    </source>
</evidence>
<feature type="compositionally biased region" description="Polar residues" evidence="1">
    <location>
        <begin position="11"/>
        <end position="37"/>
    </location>
</feature>
<comment type="caution">
    <text evidence="2">The sequence shown here is derived from an EMBL/GenBank/DDBJ whole genome shotgun (WGS) entry which is preliminary data.</text>
</comment>
<proteinExistence type="predicted"/>